<accession>A0A7S3I3Z9</accession>
<dbReference type="GO" id="GO:0005044">
    <property type="term" value="F:scavenger receptor activity"/>
    <property type="evidence" value="ECO:0007669"/>
    <property type="project" value="TreeGrafter"/>
</dbReference>
<proteinExistence type="inferred from homology"/>
<dbReference type="GO" id="GO:0005737">
    <property type="term" value="C:cytoplasm"/>
    <property type="evidence" value="ECO:0007669"/>
    <property type="project" value="TreeGrafter"/>
</dbReference>
<name>A0A7S3I3Z9_9SPIT</name>
<evidence type="ECO:0000256" key="6">
    <source>
        <dbReference type="ARBA" id="ARBA00023180"/>
    </source>
</evidence>
<keyword evidence="3 8" id="KW-0812">Transmembrane</keyword>
<dbReference type="InterPro" id="IPR002159">
    <property type="entry name" value="CD36_fam"/>
</dbReference>
<comment type="similarity">
    <text evidence="2">Belongs to the CD36 family.</text>
</comment>
<reference evidence="9" key="1">
    <citation type="submission" date="2021-01" db="EMBL/GenBank/DDBJ databases">
        <authorList>
            <person name="Corre E."/>
            <person name="Pelletier E."/>
            <person name="Niang G."/>
            <person name="Scheremetjew M."/>
            <person name="Finn R."/>
            <person name="Kale V."/>
            <person name="Holt S."/>
            <person name="Cochrane G."/>
            <person name="Meng A."/>
            <person name="Brown T."/>
            <person name="Cohen L."/>
        </authorList>
    </citation>
    <scope>NUCLEOTIDE SEQUENCE</scope>
    <source>
        <strain evidence="9">Fehren 1</strain>
    </source>
</reference>
<evidence type="ECO:0000256" key="1">
    <source>
        <dbReference type="ARBA" id="ARBA00004370"/>
    </source>
</evidence>
<evidence type="ECO:0000256" key="2">
    <source>
        <dbReference type="ARBA" id="ARBA00010532"/>
    </source>
</evidence>
<gene>
    <name evidence="9" type="ORF">FEHR0123_LOCUS7179</name>
</gene>
<keyword evidence="4 8" id="KW-1133">Transmembrane helix</keyword>
<organism evidence="9">
    <name type="scientific">Favella ehrenbergii</name>
    <dbReference type="NCBI Taxonomy" id="182087"/>
    <lineage>
        <taxon>Eukaryota</taxon>
        <taxon>Sar</taxon>
        <taxon>Alveolata</taxon>
        <taxon>Ciliophora</taxon>
        <taxon>Intramacronucleata</taxon>
        <taxon>Spirotrichea</taxon>
        <taxon>Choreotrichia</taxon>
        <taxon>Tintinnida</taxon>
        <taxon>Xystonellidae</taxon>
        <taxon>Favella</taxon>
    </lineage>
</organism>
<dbReference type="PANTHER" id="PTHR11923:SF51">
    <property type="entry name" value="LYSOSOME MEMBRANE PROTEIN 2"/>
    <property type="match status" value="1"/>
</dbReference>
<evidence type="ECO:0000256" key="8">
    <source>
        <dbReference type="SAM" id="Phobius"/>
    </source>
</evidence>
<dbReference type="AlphaFoldDB" id="A0A7S3I3Z9"/>
<evidence type="ECO:0000313" key="9">
    <source>
        <dbReference type="EMBL" id="CAE0312258.1"/>
    </source>
</evidence>
<protein>
    <submittedName>
        <fullName evidence="9">Uncharacterized protein</fullName>
    </submittedName>
</protein>
<dbReference type="EMBL" id="HBIE01023583">
    <property type="protein sequence ID" value="CAE0312258.1"/>
    <property type="molecule type" value="Transcribed_RNA"/>
</dbReference>
<feature type="transmembrane region" description="Helical" evidence="8">
    <location>
        <begin position="224"/>
        <end position="246"/>
    </location>
</feature>
<feature type="compositionally biased region" description="Polar residues" evidence="7">
    <location>
        <begin position="329"/>
        <end position="345"/>
    </location>
</feature>
<keyword evidence="5 8" id="KW-0472">Membrane</keyword>
<feature type="region of interest" description="Disordered" evidence="7">
    <location>
        <begin position="302"/>
        <end position="359"/>
    </location>
</feature>
<evidence type="ECO:0000256" key="4">
    <source>
        <dbReference type="ARBA" id="ARBA00022989"/>
    </source>
</evidence>
<evidence type="ECO:0000256" key="5">
    <source>
        <dbReference type="ARBA" id="ARBA00023136"/>
    </source>
</evidence>
<dbReference type="Pfam" id="PF01130">
    <property type="entry name" value="CD36"/>
    <property type="match status" value="1"/>
</dbReference>
<sequence>MMAGKEYKSINKIEDYMFSPWKEPVLLDGTDGMQFSPDLQKDSKLKAFVNDLSRNCYFDFSHVDDRFLHLDTYIYNIEEALMLNKYDYPPNENFDVRVTGTTNMTSSLNAYAFAAKGHYYQMDPAVNASIPTIVDQNEEEIVPNSADDDTYLGVERYSGVCLIAMERIFFNMAIYGDDLFKDMGIPGDDGWFFPLSFVKRESVWTQDQVDDVFGALVTGQKVKWGLFSVLMILGLGFLALAVFCGFRSYKMHKELYPGKNFIFHVDVEDESLTPLDATGENEPTPRMGVSGNAAICTESSDSEFSKSRPLMQQEDRPFSLVGQGKPLPGTNSYDIGATKSSNATPVASAGILDDNKDDF</sequence>
<dbReference type="GO" id="GO:0016020">
    <property type="term" value="C:membrane"/>
    <property type="evidence" value="ECO:0007669"/>
    <property type="project" value="UniProtKB-SubCell"/>
</dbReference>
<comment type="subcellular location">
    <subcellularLocation>
        <location evidence="1">Membrane</location>
    </subcellularLocation>
</comment>
<dbReference type="PANTHER" id="PTHR11923">
    <property type="entry name" value="SCAVENGER RECEPTOR CLASS B TYPE-1 SR-B1"/>
    <property type="match status" value="1"/>
</dbReference>
<keyword evidence="6" id="KW-0325">Glycoprotein</keyword>
<evidence type="ECO:0000256" key="7">
    <source>
        <dbReference type="SAM" id="MobiDB-lite"/>
    </source>
</evidence>
<evidence type="ECO:0000256" key="3">
    <source>
        <dbReference type="ARBA" id="ARBA00022692"/>
    </source>
</evidence>